<feature type="domain" description="RNA polymerase sigma-70 region 2" evidence="5">
    <location>
        <begin position="26"/>
        <end position="79"/>
    </location>
</feature>
<dbReference type="Proteomes" id="UP000219281">
    <property type="component" value="Unassembled WGS sequence"/>
</dbReference>
<keyword evidence="4" id="KW-0804">Transcription</keyword>
<dbReference type="GO" id="GO:0006352">
    <property type="term" value="P:DNA-templated transcription initiation"/>
    <property type="evidence" value="ECO:0007669"/>
    <property type="project" value="InterPro"/>
</dbReference>
<protein>
    <submittedName>
        <fullName evidence="7">RNA polymerase sigma-70 factor, ECF subfamily</fullName>
    </submittedName>
</protein>
<dbReference type="InterPro" id="IPR039425">
    <property type="entry name" value="RNA_pol_sigma-70-like"/>
</dbReference>
<dbReference type="InterPro" id="IPR014284">
    <property type="entry name" value="RNA_pol_sigma-70_dom"/>
</dbReference>
<name>A0A285ZYZ1_9SPHI</name>
<dbReference type="CDD" id="cd06171">
    <property type="entry name" value="Sigma70_r4"/>
    <property type="match status" value="1"/>
</dbReference>
<dbReference type="GO" id="GO:0016987">
    <property type="term" value="F:sigma factor activity"/>
    <property type="evidence" value="ECO:0007669"/>
    <property type="project" value="UniProtKB-KW"/>
</dbReference>
<evidence type="ECO:0000256" key="4">
    <source>
        <dbReference type="ARBA" id="ARBA00023163"/>
    </source>
</evidence>
<feature type="domain" description="RNA polymerase sigma factor 70 region 4 type 2" evidence="6">
    <location>
        <begin position="113"/>
        <end position="163"/>
    </location>
</feature>
<dbReference type="Gene3D" id="1.10.1740.10">
    <property type="match status" value="1"/>
</dbReference>
<dbReference type="Gene3D" id="1.10.10.10">
    <property type="entry name" value="Winged helix-like DNA-binding domain superfamily/Winged helix DNA-binding domain"/>
    <property type="match status" value="1"/>
</dbReference>
<gene>
    <name evidence="7" type="ORF">SAMN06297358_1822</name>
</gene>
<dbReference type="AlphaFoldDB" id="A0A285ZYZ1"/>
<dbReference type="InterPro" id="IPR013249">
    <property type="entry name" value="RNA_pol_sigma70_r4_t2"/>
</dbReference>
<evidence type="ECO:0000259" key="6">
    <source>
        <dbReference type="Pfam" id="PF08281"/>
    </source>
</evidence>
<dbReference type="SUPFAM" id="SSF88659">
    <property type="entry name" value="Sigma3 and sigma4 domains of RNA polymerase sigma factors"/>
    <property type="match status" value="1"/>
</dbReference>
<dbReference type="GO" id="GO:0003677">
    <property type="term" value="F:DNA binding"/>
    <property type="evidence" value="ECO:0007669"/>
    <property type="project" value="InterPro"/>
</dbReference>
<dbReference type="PANTHER" id="PTHR43133">
    <property type="entry name" value="RNA POLYMERASE ECF-TYPE SIGMA FACTO"/>
    <property type="match status" value="1"/>
</dbReference>
<dbReference type="InterPro" id="IPR013324">
    <property type="entry name" value="RNA_pol_sigma_r3/r4-like"/>
</dbReference>
<dbReference type="RefSeq" id="WP_097131111.1">
    <property type="nucleotide sequence ID" value="NZ_OCMT01000002.1"/>
</dbReference>
<evidence type="ECO:0000256" key="1">
    <source>
        <dbReference type="ARBA" id="ARBA00010641"/>
    </source>
</evidence>
<dbReference type="Pfam" id="PF08281">
    <property type="entry name" value="Sigma70_r4_2"/>
    <property type="match status" value="1"/>
</dbReference>
<proteinExistence type="inferred from homology"/>
<comment type="similarity">
    <text evidence="1">Belongs to the sigma-70 factor family. ECF subfamily.</text>
</comment>
<dbReference type="InterPro" id="IPR007627">
    <property type="entry name" value="RNA_pol_sigma70_r2"/>
</dbReference>
<dbReference type="SUPFAM" id="SSF88946">
    <property type="entry name" value="Sigma2 domain of RNA polymerase sigma factors"/>
    <property type="match status" value="1"/>
</dbReference>
<organism evidence="7 8">
    <name type="scientific">Pedobacter xixiisoli</name>
    <dbReference type="NCBI Taxonomy" id="1476464"/>
    <lineage>
        <taxon>Bacteria</taxon>
        <taxon>Pseudomonadati</taxon>
        <taxon>Bacteroidota</taxon>
        <taxon>Sphingobacteriia</taxon>
        <taxon>Sphingobacteriales</taxon>
        <taxon>Sphingobacteriaceae</taxon>
        <taxon>Pedobacter</taxon>
    </lineage>
</organism>
<keyword evidence="3" id="KW-0731">Sigma factor</keyword>
<accession>A0A285ZYZ1</accession>
<dbReference type="InterPro" id="IPR013325">
    <property type="entry name" value="RNA_pol_sigma_r2"/>
</dbReference>
<evidence type="ECO:0000313" key="8">
    <source>
        <dbReference type="Proteomes" id="UP000219281"/>
    </source>
</evidence>
<dbReference type="InterPro" id="IPR036388">
    <property type="entry name" value="WH-like_DNA-bd_sf"/>
</dbReference>
<reference evidence="8" key="1">
    <citation type="submission" date="2017-09" db="EMBL/GenBank/DDBJ databases">
        <authorList>
            <person name="Varghese N."/>
            <person name="Submissions S."/>
        </authorList>
    </citation>
    <scope>NUCLEOTIDE SEQUENCE [LARGE SCALE GENOMIC DNA]</scope>
    <source>
        <strain evidence="8">CGMCC 1.12803</strain>
    </source>
</reference>
<dbReference type="InterPro" id="IPR014327">
    <property type="entry name" value="RNA_pol_sigma70_bacteroid"/>
</dbReference>
<evidence type="ECO:0000313" key="7">
    <source>
        <dbReference type="EMBL" id="SOD14861.1"/>
    </source>
</evidence>
<evidence type="ECO:0000256" key="3">
    <source>
        <dbReference type="ARBA" id="ARBA00023082"/>
    </source>
</evidence>
<keyword evidence="8" id="KW-1185">Reference proteome</keyword>
<dbReference type="PANTHER" id="PTHR43133:SF46">
    <property type="entry name" value="RNA POLYMERASE SIGMA-70 FACTOR ECF SUBFAMILY"/>
    <property type="match status" value="1"/>
</dbReference>
<dbReference type="OrthoDB" id="1093111at2"/>
<evidence type="ECO:0000259" key="5">
    <source>
        <dbReference type="Pfam" id="PF04542"/>
    </source>
</evidence>
<evidence type="ECO:0000256" key="2">
    <source>
        <dbReference type="ARBA" id="ARBA00023015"/>
    </source>
</evidence>
<dbReference type="EMBL" id="OCMT01000002">
    <property type="protein sequence ID" value="SOD14861.1"/>
    <property type="molecule type" value="Genomic_DNA"/>
</dbReference>
<dbReference type="NCBIfam" id="TIGR02937">
    <property type="entry name" value="sigma70-ECF"/>
    <property type="match status" value="1"/>
</dbReference>
<dbReference type="NCBIfam" id="TIGR02985">
    <property type="entry name" value="Sig70_bacteroi1"/>
    <property type="match status" value="1"/>
</dbReference>
<sequence length="178" mass="21287">MNKEAFKERLFKEVYENHWLKLYLHSLKIVDDEDDAKDIVQEVFTNLWHNFDSVGINTSYSSYLYASVRNRAINYLAHKKVIVDHERYQEAQPKSQSFNEPDVFLIEKELARQINAEIDSLPPKMAAIFRKSRFENKSYKEIADELEIAENTVKKQVSRALQLMREKFLHIKYYLFFL</sequence>
<keyword evidence="2" id="KW-0805">Transcription regulation</keyword>
<dbReference type="Pfam" id="PF04542">
    <property type="entry name" value="Sigma70_r2"/>
    <property type="match status" value="1"/>
</dbReference>